<accession>A0A1I4H9H1</accession>
<evidence type="ECO:0000256" key="6">
    <source>
        <dbReference type="ARBA" id="ARBA00023284"/>
    </source>
</evidence>
<keyword evidence="4" id="KW-0274">FAD</keyword>
<dbReference type="InterPro" id="IPR004099">
    <property type="entry name" value="Pyr_nucl-diS_OxRdtase_dimer"/>
</dbReference>
<comment type="cofactor">
    <cofactor evidence="1">
        <name>FAD</name>
        <dbReference type="ChEBI" id="CHEBI:57692"/>
    </cofactor>
</comment>
<dbReference type="Gene3D" id="3.50.50.60">
    <property type="entry name" value="FAD/NAD(P)-binding domain"/>
    <property type="match status" value="2"/>
</dbReference>
<dbReference type="InterPro" id="IPR032836">
    <property type="entry name" value="DsrE2-like"/>
</dbReference>
<dbReference type="InterPro" id="IPR001763">
    <property type="entry name" value="Rhodanese-like_dom"/>
</dbReference>
<dbReference type="NCBIfam" id="NF010037">
    <property type="entry name" value="PRK13512.1"/>
    <property type="match status" value="1"/>
</dbReference>
<evidence type="ECO:0000256" key="3">
    <source>
        <dbReference type="ARBA" id="ARBA00022630"/>
    </source>
</evidence>
<dbReference type="STRING" id="29563.SAMN02983006_01025"/>
<dbReference type="PANTHER" id="PTHR43429:SF1">
    <property type="entry name" value="NAD(P)H SULFUR OXIDOREDUCTASE (COA-DEPENDENT)"/>
    <property type="match status" value="1"/>
</dbReference>
<dbReference type="PROSITE" id="PS01148">
    <property type="entry name" value="UPF0033"/>
    <property type="match status" value="1"/>
</dbReference>
<dbReference type="InterPro" id="IPR036188">
    <property type="entry name" value="FAD/NAD-bd_sf"/>
</dbReference>
<dbReference type="Pfam" id="PF13686">
    <property type="entry name" value="DrsE_2"/>
    <property type="match status" value="1"/>
</dbReference>
<keyword evidence="5" id="KW-0560">Oxidoreductase</keyword>
<dbReference type="SUPFAM" id="SSF52821">
    <property type="entry name" value="Rhodanese/Cell cycle control phosphatase"/>
    <property type="match status" value="1"/>
</dbReference>
<dbReference type="SMART" id="SM00450">
    <property type="entry name" value="RHOD"/>
    <property type="match status" value="1"/>
</dbReference>
<gene>
    <name evidence="8" type="ORF">SAMN02983006_01025</name>
</gene>
<dbReference type="SUPFAM" id="SSF51905">
    <property type="entry name" value="FAD/NAD(P)-binding domain"/>
    <property type="match status" value="1"/>
</dbReference>
<keyword evidence="9" id="KW-1185">Reference proteome</keyword>
<dbReference type="Proteomes" id="UP000199006">
    <property type="component" value="Unassembled WGS sequence"/>
</dbReference>
<dbReference type="PRINTS" id="PR00368">
    <property type="entry name" value="FADPNR"/>
</dbReference>
<evidence type="ECO:0000313" key="8">
    <source>
        <dbReference type="EMBL" id="SFL38952.1"/>
    </source>
</evidence>
<dbReference type="InterPro" id="IPR036868">
    <property type="entry name" value="TusA-like_sf"/>
</dbReference>
<dbReference type="AlphaFoldDB" id="A0A1I4H9H1"/>
<dbReference type="PROSITE" id="PS50206">
    <property type="entry name" value="RHODANESE_3"/>
    <property type="match status" value="1"/>
</dbReference>
<protein>
    <submittedName>
        <fullName evidence="8">CoA-disulfide reductase</fullName>
    </submittedName>
</protein>
<dbReference type="Pfam" id="PF02852">
    <property type="entry name" value="Pyr_redox_dim"/>
    <property type="match status" value="1"/>
</dbReference>
<evidence type="ECO:0000313" key="9">
    <source>
        <dbReference type="Proteomes" id="UP000199006"/>
    </source>
</evidence>
<dbReference type="Pfam" id="PF01206">
    <property type="entry name" value="TusA"/>
    <property type="match status" value="1"/>
</dbReference>
<comment type="similarity">
    <text evidence="2">Belongs to the class-III pyridine nucleotide-disulfide oxidoreductase family.</text>
</comment>
<dbReference type="InterPro" id="IPR027396">
    <property type="entry name" value="DsrEFH-like"/>
</dbReference>
<dbReference type="SUPFAM" id="SSF75169">
    <property type="entry name" value="DsrEFH-like"/>
    <property type="match status" value="1"/>
</dbReference>
<proteinExistence type="inferred from homology"/>
<dbReference type="GO" id="GO:0016491">
    <property type="term" value="F:oxidoreductase activity"/>
    <property type="evidence" value="ECO:0007669"/>
    <property type="project" value="UniProtKB-KW"/>
</dbReference>
<dbReference type="Pfam" id="PF00581">
    <property type="entry name" value="Rhodanese"/>
    <property type="match status" value="1"/>
</dbReference>
<dbReference type="Pfam" id="PF07992">
    <property type="entry name" value="Pyr_redox_2"/>
    <property type="match status" value="1"/>
</dbReference>
<dbReference type="Gene3D" id="3.40.1260.10">
    <property type="entry name" value="DsrEFH-like"/>
    <property type="match status" value="1"/>
</dbReference>
<evidence type="ECO:0000259" key="7">
    <source>
        <dbReference type="PROSITE" id="PS50206"/>
    </source>
</evidence>
<sequence>MAKKIVIIGGVAGGASTAARLRRMDEQAEIIILEKGEHISFANCGLPYHIGDVIPEREKLLVQTPEAMKARFKIDVRIKNEALKINRQQKTLDIKDLATGETYQESYDKLVLSPGARPIKPPLPGLDFDQVFTLRNIPDTDQIKNYLDQHKPDRAVVVGGGFIGLEMAENLHERGLEVSLVEMMDQLMGALDYEMAAQLHNHLRTKGIDLQLGDGITGVEEAGSRKLVNLQSGKSIKTDLVILAIGVKPNTELAAQANLEIGPTGGIKVNEYLQTSDPDIYAIGDAIEVKDFVSENPTMVPLAGPANKQGRIVADNISGRQEKYQGTQGTAIAKAFDLAVASTGLAEKKLQELGIDYHTVHINSNNHAGYYPGAVPMFIKLLFSPEGTVLGAQIVGYEGVDKRIDIFATAVRHKFSIYDLQELELAYAPPYGSAKDPVNMVGFAAGNLLQGEVENTYWQELEDIDPVKTVLLDVREEVETQLGVIKNSINIPLNELRDRLVELDQDKEYISYCAVGLRGYIAARILSQHGFKVSNLSGGYKLYKAVKDDQEKVIEAPDEANYNSASNPEEANQIGLDMLKKGQGKLLELDACGLQCPGPIMQVYKKMEKMKQGDILEVKATDPGFKQDIRAWAKNTGNTVLSIEEEAKIIKVTLLKGALESSDSQAVQTTPGTGKQANLAVQPTKKGKTMVVFSGELDKAIASFIIANGAAAMGNDVTLFFTFWGLNILRKDGPISSEKNVMEKMFAKMMPQGSKKLPLSNMNMLGIGPKMIRGIMDKKGVDSLEELISQAQDNGVRLVACQMTMDMLGIKKEELLPGVEVGGVATFLGAADESNMSLFI</sequence>
<dbReference type="RefSeq" id="WP_089860665.1">
    <property type="nucleotide sequence ID" value="NZ_FOTI01000010.1"/>
</dbReference>
<dbReference type="OrthoDB" id="9802028at2"/>
<dbReference type="SUPFAM" id="SSF55424">
    <property type="entry name" value="FAD/NAD-linked reductases, dimerisation (C-terminal) domain"/>
    <property type="match status" value="1"/>
</dbReference>
<dbReference type="Gene3D" id="3.30.110.40">
    <property type="entry name" value="TusA-like domain"/>
    <property type="match status" value="1"/>
</dbReference>
<keyword evidence="6" id="KW-0676">Redox-active center</keyword>
<organism evidence="8 9">
    <name type="scientific">Halanaerobium salsuginis</name>
    <dbReference type="NCBI Taxonomy" id="29563"/>
    <lineage>
        <taxon>Bacteria</taxon>
        <taxon>Bacillati</taxon>
        <taxon>Bacillota</taxon>
        <taxon>Clostridia</taxon>
        <taxon>Halanaerobiales</taxon>
        <taxon>Halanaerobiaceae</taxon>
        <taxon>Halanaerobium</taxon>
    </lineage>
</organism>
<dbReference type="InterPro" id="IPR050260">
    <property type="entry name" value="FAD-bd_OxRdtase"/>
</dbReference>
<dbReference type="EMBL" id="FOTI01000010">
    <property type="protein sequence ID" value="SFL38952.1"/>
    <property type="molecule type" value="Genomic_DNA"/>
</dbReference>
<dbReference type="InterPro" id="IPR036873">
    <property type="entry name" value="Rhodanese-like_dom_sf"/>
</dbReference>
<dbReference type="PRINTS" id="PR00411">
    <property type="entry name" value="PNDRDTASEI"/>
</dbReference>
<evidence type="ECO:0000256" key="2">
    <source>
        <dbReference type="ARBA" id="ARBA00009130"/>
    </source>
</evidence>
<evidence type="ECO:0000256" key="4">
    <source>
        <dbReference type="ARBA" id="ARBA00022827"/>
    </source>
</evidence>
<evidence type="ECO:0000256" key="5">
    <source>
        <dbReference type="ARBA" id="ARBA00023002"/>
    </source>
</evidence>
<dbReference type="Gene3D" id="3.40.250.10">
    <property type="entry name" value="Rhodanese-like domain"/>
    <property type="match status" value="1"/>
</dbReference>
<dbReference type="CDD" id="cd01524">
    <property type="entry name" value="RHOD_Pyr_redox"/>
    <property type="match status" value="1"/>
</dbReference>
<feature type="domain" description="Rhodanese" evidence="7">
    <location>
        <begin position="465"/>
        <end position="552"/>
    </location>
</feature>
<reference evidence="8 9" key="1">
    <citation type="submission" date="2016-10" db="EMBL/GenBank/DDBJ databases">
        <authorList>
            <person name="de Groot N.N."/>
        </authorList>
    </citation>
    <scope>NUCLEOTIDE SEQUENCE [LARGE SCALE GENOMIC DNA]</scope>
    <source>
        <strain evidence="8 9">ATCC 51327</strain>
    </source>
</reference>
<dbReference type="PANTHER" id="PTHR43429">
    <property type="entry name" value="PYRIDINE NUCLEOTIDE-DISULFIDE OXIDOREDUCTASE DOMAIN-CONTAINING"/>
    <property type="match status" value="1"/>
</dbReference>
<evidence type="ECO:0000256" key="1">
    <source>
        <dbReference type="ARBA" id="ARBA00001974"/>
    </source>
</evidence>
<name>A0A1I4H9H1_9FIRM</name>
<keyword evidence="3" id="KW-0285">Flavoprotein</keyword>
<dbReference type="InterPro" id="IPR016156">
    <property type="entry name" value="FAD/NAD-linked_Rdtase_dimer_sf"/>
</dbReference>
<dbReference type="SUPFAM" id="SSF64307">
    <property type="entry name" value="SirA-like"/>
    <property type="match status" value="1"/>
</dbReference>
<dbReference type="InterPro" id="IPR023753">
    <property type="entry name" value="FAD/NAD-binding_dom"/>
</dbReference>
<dbReference type="InterPro" id="IPR001455">
    <property type="entry name" value="TusA-like"/>
</dbReference>